<keyword evidence="1" id="KW-0812">Transmembrane</keyword>
<dbReference type="Pfam" id="PF00563">
    <property type="entry name" value="EAL"/>
    <property type="match status" value="1"/>
</dbReference>
<dbReference type="SMART" id="SM00267">
    <property type="entry name" value="GGDEF"/>
    <property type="match status" value="1"/>
</dbReference>
<feature type="domain" description="EAL" evidence="3">
    <location>
        <begin position="602"/>
        <end position="855"/>
    </location>
</feature>
<comment type="caution">
    <text evidence="5">The sequence shown here is derived from an EMBL/GenBank/DDBJ whole genome shotgun (WGS) entry which is preliminary data.</text>
</comment>
<dbReference type="Proteomes" id="UP001168640">
    <property type="component" value="Unassembled WGS sequence"/>
</dbReference>
<keyword evidence="6" id="KW-1185">Reference proteome</keyword>
<dbReference type="PROSITE" id="PS50883">
    <property type="entry name" value="EAL"/>
    <property type="match status" value="1"/>
</dbReference>
<dbReference type="SUPFAM" id="SSF55073">
    <property type="entry name" value="Nucleotide cyclase"/>
    <property type="match status" value="1"/>
</dbReference>
<evidence type="ECO:0000256" key="1">
    <source>
        <dbReference type="SAM" id="Phobius"/>
    </source>
</evidence>
<feature type="signal peptide" evidence="2">
    <location>
        <begin position="1"/>
        <end position="24"/>
    </location>
</feature>
<dbReference type="PROSITE" id="PS50887">
    <property type="entry name" value="GGDEF"/>
    <property type="match status" value="1"/>
</dbReference>
<dbReference type="InterPro" id="IPR043128">
    <property type="entry name" value="Rev_trsase/Diguanyl_cyclase"/>
</dbReference>
<dbReference type="Pfam" id="PF00990">
    <property type="entry name" value="GGDEF"/>
    <property type="match status" value="1"/>
</dbReference>
<feature type="transmembrane region" description="Helical" evidence="1">
    <location>
        <begin position="306"/>
        <end position="328"/>
    </location>
</feature>
<dbReference type="InterPro" id="IPR011623">
    <property type="entry name" value="7TMR_DISM_rcpt_extracell_dom1"/>
</dbReference>
<dbReference type="InterPro" id="IPR035919">
    <property type="entry name" value="EAL_sf"/>
</dbReference>
<feature type="domain" description="GGDEF" evidence="4">
    <location>
        <begin position="449"/>
        <end position="593"/>
    </location>
</feature>
<dbReference type="SMART" id="SM00052">
    <property type="entry name" value="EAL"/>
    <property type="match status" value="1"/>
</dbReference>
<accession>A0ABT8VZB8</accession>
<feature type="transmembrane region" description="Helical" evidence="1">
    <location>
        <begin position="214"/>
        <end position="231"/>
    </location>
</feature>
<dbReference type="Pfam" id="PF07696">
    <property type="entry name" value="7TMR-DISMED2"/>
    <property type="match status" value="1"/>
</dbReference>
<evidence type="ECO:0000313" key="6">
    <source>
        <dbReference type="Proteomes" id="UP001168640"/>
    </source>
</evidence>
<feature type="transmembrane region" description="Helical" evidence="1">
    <location>
        <begin position="340"/>
        <end position="362"/>
    </location>
</feature>
<feature type="transmembrane region" description="Helical" evidence="1">
    <location>
        <begin position="282"/>
        <end position="300"/>
    </location>
</feature>
<dbReference type="CDD" id="cd01948">
    <property type="entry name" value="EAL"/>
    <property type="match status" value="1"/>
</dbReference>
<reference evidence="5" key="1">
    <citation type="submission" date="2023-07" db="EMBL/GenBank/DDBJ databases">
        <title>Marinobacter sp. chi1 genome sequencing and assembly.</title>
        <authorList>
            <person name="Park S."/>
        </authorList>
    </citation>
    <scope>NUCLEOTIDE SEQUENCE</scope>
    <source>
        <strain evidence="5">Chi1</strain>
    </source>
</reference>
<dbReference type="InterPro" id="IPR050706">
    <property type="entry name" value="Cyclic-di-GMP_PDE-like"/>
</dbReference>
<dbReference type="SUPFAM" id="SSF141868">
    <property type="entry name" value="EAL domain-like"/>
    <property type="match status" value="1"/>
</dbReference>
<protein>
    <submittedName>
        <fullName evidence="5">EAL domain-containing protein</fullName>
    </submittedName>
</protein>
<proteinExistence type="predicted"/>
<keyword evidence="1" id="KW-1133">Transmembrane helix</keyword>
<evidence type="ECO:0000259" key="3">
    <source>
        <dbReference type="PROSITE" id="PS50883"/>
    </source>
</evidence>
<gene>
    <name evidence="5" type="ORF">QVZ43_06380</name>
</gene>
<dbReference type="Gene3D" id="3.30.70.270">
    <property type="match status" value="1"/>
</dbReference>
<dbReference type="InterPro" id="IPR001633">
    <property type="entry name" value="EAL_dom"/>
</dbReference>
<sequence length="869" mass="97357">MTKSSALRFVFLLLGALICQPALADAEAVIVSSSGQIEPYFDVWENPNGEATLEEVMALDDSQWRHVPEGSATFGITQSAYWLRFSVQNQTAQTLNLVAELGYSQLDDVIFHVISNGDPIREVRTGDRRPFHPREIDHPNMLLRFTLSPDESKTLYVRVQTEGSLVVPLDLWHEHEFFGSASAEQKLHFFYYGCLSVIILINLAVFLTLREKLYLYYALAISGYLLFFASIKGFSFQVLYPDFPALHARMLLLSMPVLGLFSLLFCREFLKTKEHSPRLDFAIRLLIFVETLNFVTALVAGYNWAILNFSIVAIIFFGLLFVAGPVSWAEGVRAGKFFTLAWTPLTLGVLATAGRAMGFLPVNFLTEHAMQIGSGLEAFILTLALADRLYLERKDRYEAQENSLRKERARNLAQQRLTEAMTHDPVTGLPNRNRFERMANQVISQNPDDEYIVGIVRITRMEEIHRTLGLARSERLMKMLAQQMTELARELPMVRCRKDDQGRTECVYQLSGDCLGLLIDATAVTDQFAGMNKAIQLLSEPVTIDHLAIELDPTFGAAHYPYHGDSAALLIRNAHIGMENAPRGVMATGVYSPQHDIYSESRLTLMSDLKEALQRDQTCLHYQPKMCLRTGRVVGLEALVRWHHPERGWVFPSDFIPLAEETGVITQLTRWAVERGLKDLAALAGDYPDLELSINISARDLTDKGLVQSIQAALSQHGIRPNQLTLELTETAAMEDPETGFKALQALAEAGLQISIDDFGSGYSSLSYLKQLPASEIKLDRSLIIDILESDSSRVIVETAVNMVHGLGYAVIAEGVENEDAAQLLRELNCDRLQGYWLSKPLPLAELQDWLLVQNFPSKLLPQPTATEA</sequence>
<dbReference type="PANTHER" id="PTHR33121">
    <property type="entry name" value="CYCLIC DI-GMP PHOSPHODIESTERASE PDEF"/>
    <property type="match status" value="1"/>
</dbReference>
<organism evidence="5 6">
    <name type="scientific">Marinobacter suaedae</name>
    <dbReference type="NCBI Taxonomy" id="3057675"/>
    <lineage>
        <taxon>Bacteria</taxon>
        <taxon>Pseudomonadati</taxon>
        <taxon>Pseudomonadota</taxon>
        <taxon>Gammaproteobacteria</taxon>
        <taxon>Pseudomonadales</taxon>
        <taxon>Marinobacteraceae</taxon>
        <taxon>Marinobacter</taxon>
    </lineage>
</organism>
<dbReference type="PANTHER" id="PTHR33121:SF71">
    <property type="entry name" value="OXYGEN SENSOR PROTEIN DOSP"/>
    <property type="match status" value="1"/>
</dbReference>
<name>A0ABT8VZB8_9GAMM</name>
<dbReference type="InterPro" id="IPR011622">
    <property type="entry name" value="7TMR_DISM_rcpt_extracell_dom2"/>
</dbReference>
<dbReference type="Gene3D" id="3.20.20.450">
    <property type="entry name" value="EAL domain"/>
    <property type="match status" value="1"/>
</dbReference>
<evidence type="ECO:0000313" key="5">
    <source>
        <dbReference type="EMBL" id="MDO3721344.1"/>
    </source>
</evidence>
<dbReference type="InterPro" id="IPR000160">
    <property type="entry name" value="GGDEF_dom"/>
</dbReference>
<dbReference type="EMBL" id="JAUMIS010000001">
    <property type="protein sequence ID" value="MDO3721344.1"/>
    <property type="molecule type" value="Genomic_DNA"/>
</dbReference>
<feature type="transmembrane region" description="Helical" evidence="1">
    <location>
        <begin position="251"/>
        <end position="270"/>
    </location>
</feature>
<dbReference type="Gene3D" id="2.60.40.2380">
    <property type="match status" value="1"/>
</dbReference>
<evidence type="ECO:0000256" key="2">
    <source>
        <dbReference type="SAM" id="SignalP"/>
    </source>
</evidence>
<keyword evidence="2" id="KW-0732">Signal</keyword>
<feature type="transmembrane region" description="Helical" evidence="1">
    <location>
        <begin position="189"/>
        <end position="207"/>
    </location>
</feature>
<keyword evidence="1" id="KW-0472">Membrane</keyword>
<evidence type="ECO:0000259" key="4">
    <source>
        <dbReference type="PROSITE" id="PS50887"/>
    </source>
</evidence>
<dbReference type="Pfam" id="PF07695">
    <property type="entry name" value="7TMR-DISM_7TM"/>
    <property type="match status" value="1"/>
</dbReference>
<dbReference type="InterPro" id="IPR029787">
    <property type="entry name" value="Nucleotide_cyclase"/>
</dbReference>
<feature type="chain" id="PRO_5047335389" evidence="2">
    <location>
        <begin position="25"/>
        <end position="869"/>
    </location>
</feature>